<comment type="caution">
    <text evidence="13">The sequence shown here is derived from an EMBL/GenBank/DDBJ whole genome shotgun (WGS) entry which is preliminary data.</text>
</comment>
<dbReference type="GO" id="GO:0030599">
    <property type="term" value="F:pectinesterase activity"/>
    <property type="evidence" value="ECO:0007669"/>
    <property type="project" value="UniProtKB-UniRule"/>
</dbReference>
<comment type="catalytic activity">
    <reaction evidence="8 10">
        <text>[(1-&gt;4)-alpha-D-galacturonosyl methyl ester](n) + n H2O = [(1-&gt;4)-alpha-D-galacturonosyl](n) + n methanol + n H(+)</text>
        <dbReference type="Rhea" id="RHEA:22380"/>
        <dbReference type="Rhea" id="RHEA-COMP:14570"/>
        <dbReference type="Rhea" id="RHEA-COMP:14573"/>
        <dbReference type="ChEBI" id="CHEBI:15377"/>
        <dbReference type="ChEBI" id="CHEBI:15378"/>
        <dbReference type="ChEBI" id="CHEBI:17790"/>
        <dbReference type="ChEBI" id="CHEBI:140522"/>
        <dbReference type="ChEBI" id="CHEBI:140523"/>
        <dbReference type="EC" id="3.1.1.11"/>
    </reaction>
</comment>
<evidence type="ECO:0000256" key="11">
    <source>
        <dbReference type="SAM" id="MobiDB-lite"/>
    </source>
</evidence>
<feature type="domain" description="Pectinesterase catalytic" evidence="12">
    <location>
        <begin position="49"/>
        <end position="237"/>
    </location>
</feature>
<feature type="region of interest" description="Disordered" evidence="11">
    <location>
        <begin position="19"/>
        <end position="49"/>
    </location>
</feature>
<dbReference type="Pfam" id="PF01095">
    <property type="entry name" value="Pectinesterase"/>
    <property type="match status" value="1"/>
</dbReference>
<dbReference type="GO" id="GO:0045490">
    <property type="term" value="P:pectin catabolic process"/>
    <property type="evidence" value="ECO:0007669"/>
    <property type="project" value="UniProtKB-UniRule"/>
</dbReference>
<dbReference type="Gene3D" id="2.160.20.10">
    <property type="entry name" value="Single-stranded right-handed beta-helix, Pectin lyase-like"/>
    <property type="match status" value="1"/>
</dbReference>
<accession>A0A9N7RKI7</accession>
<dbReference type="InterPro" id="IPR011050">
    <property type="entry name" value="Pectin_lyase_fold/virulence"/>
</dbReference>
<evidence type="ECO:0000313" key="13">
    <source>
        <dbReference type="EMBL" id="CAA0834597.1"/>
    </source>
</evidence>
<keyword evidence="6 10" id="KW-0063">Aspartyl esterase</keyword>
<evidence type="ECO:0000256" key="7">
    <source>
        <dbReference type="ARBA" id="ARBA00023316"/>
    </source>
</evidence>
<evidence type="ECO:0000256" key="6">
    <source>
        <dbReference type="ARBA" id="ARBA00023085"/>
    </source>
</evidence>
<evidence type="ECO:0000256" key="1">
    <source>
        <dbReference type="ARBA" id="ARBA00004613"/>
    </source>
</evidence>
<evidence type="ECO:0000256" key="2">
    <source>
        <dbReference type="ARBA" id="ARBA00005184"/>
    </source>
</evidence>
<evidence type="ECO:0000256" key="5">
    <source>
        <dbReference type="ARBA" id="ARBA00022801"/>
    </source>
</evidence>
<dbReference type="GO" id="GO:0005576">
    <property type="term" value="C:extracellular region"/>
    <property type="evidence" value="ECO:0007669"/>
    <property type="project" value="UniProtKB-SubCell"/>
</dbReference>
<keyword evidence="5 10" id="KW-0378">Hydrolase</keyword>
<keyword evidence="7" id="KW-0961">Cell wall biogenesis/degradation</keyword>
<dbReference type="GO" id="GO:0042545">
    <property type="term" value="P:cell wall modification"/>
    <property type="evidence" value="ECO:0007669"/>
    <property type="project" value="UniProtKB-UniRule"/>
</dbReference>
<proteinExistence type="predicted"/>
<evidence type="ECO:0000256" key="9">
    <source>
        <dbReference type="PROSITE-ProRule" id="PRU10040"/>
    </source>
</evidence>
<evidence type="ECO:0000313" key="14">
    <source>
        <dbReference type="Proteomes" id="UP001153555"/>
    </source>
</evidence>
<evidence type="ECO:0000256" key="10">
    <source>
        <dbReference type="RuleBase" id="RU000589"/>
    </source>
</evidence>
<comment type="pathway">
    <text evidence="2 10">Glycan metabolism; pectin degradation; 2-dehydro-3-deoxy-D-gluconate from pectin: step 1/5.</text>
</comment>
<gene>
    <name evidence="13" type="ORF">SHERM_02411</name>
</gene>
<name>A0A9N7RKI7_STRHE</name>
<dbReference type="InterPro" id="IPR012334">
    <property type="entry name" value="Pectin_lyas_fold"/>
</dbReference>
<dbReference type="PANTHER" id="PTHR31707">
    <property type="entry name" value="PECTINESTERASE"/>
    <property type="match status" value="1"/>
</dbReference>
<dbReference type="EMBL" id="CACSLK010028053">
    <property type="protein sequence ID" value="CAA0834597.1"/>
    <property type="molecule type" value="Genomic_DNA"/>
</dbReference>
<keyword evidence="14" id="KW-1185">Reference proteome</keyword>
<dbReference type="InterPro" id="IPR000070">
    <property type="entry name" value="Pectinesterase_cat"/>
</dbReference>
<dbReference type="PROSITE" id="PS00503">
    <property type="entry name" value="PECTINESTERASE_2"/>
    <property type="match status" value="1"/>
</dbReference>
<keyword evidence="4" id="KW-0964">Secreted</keyword>
<dbReference type="EC" id="3.1.1.11" evidence="3 10"/>
<organism evidence="13 14">
    <name type="scientific">Striga hermonthica</name>
    <name type="common">Purple witchweed</name>
    <name type="synonym">Buchnera hermonthica</name>
    <dbReference type="NCBI Taxonomy" id="68872"/>
    <lineage>
        <taxon>Eukaryota</taxon>
        <taxon>Viridiplantae</taxon>
        <taxon>Streptophyta</taxon>
        <taxon>Embryophyta</taxon>
        <taxon>Tracheophyta</taxon>
        <taxon>Spermatophyta</taxon>
        <taxon>Magnoliopsida</taxon>
        <taxon>eudicotyledons</taxon>
        <taxon>Gunneridae</taxon>
        <taxon>Pentapetalae</taxon>
        <taxon>asterids</taxon>
        <taxon>lamiids</taxon>
        <taxon>Lamiales</taxon>
        <taxon>Orobanchaceae</taxon>
        <taxon>Buchnereae</taxon>
        <taxon>Striga</taxon>
    </lineage>
</organism>
<feature type="active site" evidence="9">
    <location>
        <position position="87"/>
    </location>
</feature>
<dbReference type="OrthoDB" id="2019149at2759"/>
<dbReference type="Proteomes" id="UP001153555">
    <property type="component" value="Unassembled WGS sequence"/>
</dbReference>
<evidence type="ECO:0000256" key="8">
    <source>
        <dbReference type="ARBA" id="ARBA00047928"/>
    </source>
</evidence>
<evidence type="ECO:0000256" key="3">
    <source>
        <dbReference type="ARBA" id="ARBA00013229"/>
    </source>
</evidence>
<dbReference type="AlphaFoldDB" id="A0A9N7RKI7"/>
<reference evidence="13" key="1">
    <citation type="submission" date="2019-12" db="EMBL/GenBank/DDBJ databases">
        <authorList>
            <person name="Scholes J."/>
        </authorList>
    </citation>
    <scope>NUCLEOTIDE SEQUENCE</scope>
</reference>
<sequence length="252" mass="27565">MDESELTVGETFVMGSGNIWNRRPRVHGPRHHVSQHGGSRQGPGGSPPVSSDLSVSYACAFEGYQDTLYIQSQRQFYKSCLVYGTIDIIFGNAAAVLQNCVIYVRQPLPGQANMVTAQGRGDPFQNTGTSIHQCRVVAGPDLKPGSGSGSFRTYLGRPWQQYSRTVVMKSYLDEVVAPEGWSAWGDSDFALTSLYYWEYRNFGLGADTRGRVSWPGYRGNMSAEEATRCSVAGLIAGQEWLPETGVPFTAGL</sequence>
<comment type="subcellular location">
    <subcellularLocation>
        <location evidence="1">Secreted</location>
    </subcellularLocation>
</comment>
<dbReference type="SUPFAM" id="SSF51126">
    <property type="entry name" value="Pectin lyase-like"/>
    <property type="match status" value="1"/>
</dbReference>
<evidence type="ECO:0000256" key="4">
    <source>
        <dbReference type="ARBA" id="ARBA00022525"/>
    </source>
</evidence>
<feature type="compositionally biased region" description="Basic residues" evidence="11">
    <location>
        <begin position="22"/>
        <end position="34"/>
    </location>
</feature>
<evidence type="ECO:0000259" key="12">
    <source>
        <dbReference type="Pfam" id="PF01095"/>
    </source>
</evidence>
<protein>
    <recommendedName>
        <fullName evidence="3 10">Pectinesterase</fullName>
        <ecNumber evidence="3 10">3.1.1.11</ecNumber>
    </recommendedName>
</protein>
<dbReference type="InterPro" id="IPR033131">
    <property type="entry name" value="Pectinesterase_Asp_AS"/>
</dbReference>